<evidence type="ECO:0000313" key="2">
    <source>
        <dbReference type="Proteomes" id="UP000604475"/>
    </source>
</evidence>
<dbReference type="AlphaFoldDB" id="A0A937RNA4"/>
<accession>A0A937RNA4</accession>
<name>A0A937RNA4_9ACTN</name>
<proteinExistence type="predicted"/>
<organism evidence="1 2">
    <name type="scientific">Frankia nepalensis</name>
    <dbReference type="NCBI Taxonomy" id="1836974"/>
    <lineage>
        <taxon>Bacteria</taxon>
        <taxon>Bacillati</taxon>
        <taxon>Actinomycetota</taxon>
        <taxon>Actinomycetes</taxon>
        <taxon>Frankiales</taxon>
        <taxon>Frankiaceae</taxon>
        <taxon>Frankia</taxon>
    </lineage>
</organism>
<comment type="caution">
    <text evidence="1">The sequence shown here is derived from an EMBL/GenBank/DDBJ whole genome shotgun (WGS) entry which is preliminary data.</text>
</comment>
<dbReference type="Proteomes" id="UP000604475">
    <property type="component" value="Unassembled WGS sequence"/>
</dbReference>
<protein>
    <submittedName>
        <fullName evidence="1">Uncharacterized protein</fullName>
    </submittedName>
</protein>
<dbReference type="RefSeq" id="WP_203005201.1">
    <property type="nucleotide sequence ID" value="NZ_JADWYU010000193.1"/>
</dbReference>
<gene>
    <name evidence="1" type="ORF">I7412_17870</name>
</gene>
<dbReference type="EMBL" id="JAEACQ010000201">
    <property type="protein sequence ID" value="MBL7628991.1"/>
    <property type="molecule type" value="Genomic_DNA"/>
</dbReference>
<keyword evidence="2" id="KW-1185">Reference proteome</keyword>
<sequence>MVDAMPDLFEDGQCEVSVVRADERERCMLTWRFHKDRSYSITLSGPFGTLEGAGDDLFEALNVIRGSLEGQGRYIAVQGARRNTWASGMLRDMIGAHQIYVLEPGRDINTRKDRVDIFAEAQPDQLATVEEQRRYYRGWQESVRRG</sequence>
<reference evidence="1" key="1">
    <citation type="submission" date="2020-12" db="EMBL/GenBank/DDBJ databases">
        <title>Genomic characterization of non-nitrogen-fixing Frankia strains.</title>
        <authorList>
            <person name="Carlos-Shanley C."/>
            <person name="Guerra T."/>
            <person name="Hahn D."/>
        </authorList>
    </citation>
    <scope>NUCLEOTIDE SEQUENCE</scope>
    <source>
        <strain evidence="1">CN6</strain>
    </source>
</reference>
<evidence type="ECO:0000313" key="1">
    <source>
        <dbReference type="EMBL" id="MBL7628991.1"/>
    </source>
</evidence>